<sequence length="640" mass="71464">MSVGVLTLNIKNKCQAGSCSCGKTPDKFGLKVSKETTIPNVTGFVRYTHELDDGNTFTLKGELNGNERLEGGRSIENVREVSVFYWDGDEDGSAPLILEVVKGPDARDTEYYIRYEYGEQEISGSSETVWKHHGYIEGKPLQDRLDDRNLARNQRIPFGLENPTKYRNFGSDRSKGKRVQLASLKSLNGSEYTVTTYNIIDQDLRLSRIEYDKEKIDIPIPANTLDGIRLYSSSGISQVPLMIEFKPVSGGDSTFHASKSETTWNTVDGRSEDFYYGKDLDEQTPKEALANKLDELACFYYNAVTIDLSYDISTGKSNWYCCNKHNSNEKVHVEQKHVYCRQDRNKSSITAYKHSINGGKLSGIKFYLSSDHSKQNRKRITSGTLKLPADGPLDIYTFYCQGNNPVLVYIHYRSSQGNSGWYRKQSRNGDNRPWKRTGPLSSIKSNHLEKEGLNCKQWNKLVDELKKLKCNVSHCPENSKSLPSVRAEGVEKGQESVTLSDGDGDEDEENEESDDEVTEELTTLGLGISAIAGQLGASVLGKIIDKALPETFGVTKDLIESTAPKLWAILSPDPPADPAHTSTAKVTGAEPFAFATLGYALSGIPGNLYLSLVILFPSLWFLKLILILFVLRDFKLRLKL</sequence>
<proteinExistence type="predicted"/>
<dbReference type="EMBL" id="CP001669">
    <property type="protein sequence ID" value="AFZ79777.1"/>
    <property type="molecule type" value="Genomic_DNA"/>
</dbReference>
<feature type="transmembrane region" description="Helical" evidence="2">
    <location>
        <begin position="608"/>
        <end position="631"/>
    </location>
</feature>
<keyword evidence="2" id="KW-0812">Transmembrane</keyword>
<evidence type="ECO:0000256" key="1">
    <source>
        <dbReference type="SAM" id="MobiDB-lite"/>
    </source>
</evidence>
<evidence type="ECO:0000256" key="2">
    <source>
        <dbReference type="SAM" id="Phobius"/>
    </source>
</evidence>
<keyword evidence="4" id="KW-1185">Reference proteome</keyword>
<dbReference type="VEuPathDB" id="PiroplasmaDB:BEWA_026260"/>
<protein>
    <submittedName>
        <fullName evidence="3">Uncharacterized protein</fullName>
    </submittedName>
</protein>
<feature type="region of interest" description="Disordered" evidence="1">
    <location>
        <begin position="418"/>
        <end position="443"/>
    </location>
</feature>
<feature type="compositionally biased region" description="Acidic residues" evidence="1">
    <location>
        <begin position="502"/>
        <end position="516"/>
    </location>
</feature>
<reference evidence="3 4" key="1">
    <citation type="journal article" date="2012" name="BMC Genomics">
        <title>Comparative genomic analysis and phylogenetic position of Theileria equi.</title>
        <authorList>
            <person name="Kappmeyer L.S."/>
            <person name="Thiagarajan M."/>
            <person name="Herndon D.R."/>
            <person name="Ramsay J.D."/>
            <person name="Caler E."/>
            <person name="Djikeng A."/>
            <person name="Gillespie J.J."/>
            <person name="Lau A.O."/>
            <person name="Roalson E.H."/>
            <person name="Silva J.C."/>
            <person name="Silva M.G."/>
            <person name="Suarez C.E."/>
            <person name="Ueti M.W."/>
            <person name="Nene V.M."/>
            <person name="Mealey R.H."/>
            <person name="Knowles D.P."/>
            <person name="Brayton K.A."/>
        </authorList>
    </citation>
    <scope>NUCLEOTIDE SEQUENCE [LARGE SCALE GENOMIC DNA]</scope>
    <source>
        <strain evidence="3 4">WA</strain>
    </source>
</reference>
<dbReference type="GeneID" id="15803649"/>
<evidence type="ECO:0000313" key="4">
    <source>
        <dbReference type="Proteomes" id="UP000031512"/>
    </source>
</evidence>
<keyword evidence="2" id="KW-0472">Membrane</keyword>
<dbReference type="KEGG" id="beq:BEWA_026260"/>
<gene>
    <name evidence="3" type="ORF">BEWA_026260</name>
</gene>
<name>L0AVZ5_THEEQ</name>
<evidence type="ECO:0000313" key="3">
    <source>
        <dbReference type="EMBL" id="AFZ79777.1"/>
    </source>
</evidence>
<organism evidence="3 4">
    <name type="scientific">Theileria equi strain WA</name>
    <dbReference type="NCBI Taxonomy" id="1537102"/>
    <lineage>
        <taxon>Eukaryota</taxon>
        <taxon>Sar</taxon>
        <taxon>Alveolata</taxon>
        <taxon>Apicomplexa</taxon>
        <taxon>Aconoidasida</taxon>
        <taxon>Piroplasmida</taxon>
        <taxon>Theileriidae</taxon>
        <taxon>Theileria</taxon>
    </lineage>
</organism>
<dbReference type="AlphaFoldDB" id="L0AVZ5"/>
<dbReference type="Proteomes" id="UP000031512">
    <property type="component" value="Chromosome 1"/>
</dbReference>
<accession>L0AVZ5</accession>
<keyword evidence="2" id="KW-1133">Transmembrane helix</keyword>
<dbReference type="RefSeq" id="XP_004829443.1">
    <property type="nucleotide sequence ID" value="XM_004829386.1"/>
</dbReference>
<feature type="region of interest" description="Disordered" evidence="1">
    <location>
        <begin position="475"/>
        <end position="516"/>
    </location>
</feature>